<dbReference type="Proteomes" id="UP000298073">
    <property type="component" value="Unassembled WGS sequence"/>
</dbReference>
<comment type="caution">
    <text evidence="1">The sequence shown here is derived from an EMBL/GenBank/DDBJ whole genome shotgun (WGS) entry which is preliminary data.</text>
</comment>
<evidence type="ECO:0000313" key="2">
    <source>
        <dbReference type="Proteomes" id="UP000298073"/>
    </source>
</evidence>
<reference evidence="1 2" key="1">
    <citation type="submission" date="2019-03" db="EMBL/GenBank/DDBJ databases">
        <title>Diversity of the mouse oral microbiome.</title>
        <authorList>
            <person name="Joseph S."/>
            <person name="Aduse-Opoku J."/>
            <person name="Curtis M."/>
            <person name="Wade W."/>
            <person name="Hashim A."/>
        </authorList>
    </citation>
    <scope>NUCLEOTIDE SEQUENCE [LARGE SCALE GENOMIC DNA]</scope>
    <source>
        <strain evidence="1 2">P2318</strain>
    </source>
</reference>
<evidence type="ECO:0000313" key="1">
    <source>
        <dbReference type="EMBL" id="TFU49300.1"/>
    </source>
</evidence>
<proteinExistence type="predicted"/>
<dbReference type="AlphaFoldDB" id="A0A8H0D447"/>
<gene>
    <name evidence="1" type="ORF">E4T97_11040</name>
</gene>
<name>A0A8H0D447_9BACE</name>
<sequence>MEKLILSFLIGLLGISSTYAQHDNDITIGIVVPEQQKEMDANAFRLLATRLNAVMGANGVSSETNGTFVIYPVVNILDQKLVEGGLRNITMVEVELSLFVKQVVTHTLFGSCSKILKGNGRNLSDAIRNAFSGMNTRDNVYSQFLTQTKEKIANYYLENKANLLSQAHQLAANQQYEQALALLTTFPQNLKGANEVQAVAIEIYKKYQNQVCAQMILKAEAAISLQNYEEAAFILASIDTESICHSDAAKLIKKVEDTIKADQKAEQELEEKLLNKKISLEKRRIDAIKEIATAYLSNQPQITYTQIIK</sequence>
<protein>
    <submittedName>
        <fullName evidence="1">Uncharacterized protein</fullName>
    </submittedName>
</protein>
<accession>A0A8H0D447</accession>
<dbReference type="RefSeq" id="WP_135037981.1">
    <property type="nucleotide sequence ID" value="NZ_CABIXU010000104.1"/>
</dbReference>
<organism evidence="1 2">
    <name type="scientific">Bacteroides acidifaciens</name>
    <dbReference type="NCBI Taxonomy" id="85831"/>
    <lineage>
        <taxon>Bacteria</taxon>
        <taxon>Pseudomonadati</taxon>
        <taxon>Bacteroidota</taxon>
        <taxon>Bacteroidia</taxon>
        <taxon>Bacteroidales</taxon>
        <taxon>Bacteroidaceae</taxon>
        <taxon>Bacteroides</taxon>
    </lineage>
</organism>
<dbReference type="EMBL" id="SPPV01000021">
    <property type="protein sequence ID" value="TFU49300.1"/>
    <property type="molecule type" value="Genomic_DNA"/>
</dbReference>